<organism evidence="1 2">
    <name type="scientific">Megalurothrips usitatus</name>
    <name type="common">bean blossom thrips</name>
    <dbReference type="NCBI Taxonomy" id="439358"/>
    <lineage>
        <taxon>Eukaryota</taxon>
        <taxon>Metazoa</taxon>
        <taxon>Ecdysozoa</taxon>
        <taxon>Arthropoda</taxon>
        <taxon>Hexapoda</taxon>
        <taxon>Insecta</taxon>
        <taxon>Pterygota</taxon>
        <taxon>Neoptera</taxon>
        <taxon>Paraneoptera</taxon>
        <taxon>Thysanoptera</taxon>
        <taxon>Terebrantia</taxon>
        <taxon>Thripoidea</taxon>
        <taxon>Thripidae</taxon>
        <taxon>Megalurothrips</taxon>
    </lineage>
</organism>
<sequence>MSSVDWTSASSSPSPTPPANMSSLAFLLDVFNADRLTGVWEEQAGAITEQCHQDMTEFFAARKRAHIWALKSESIYPPSPRHGPSLRPSHCRVATRRARARGIYCPSRSLLPPA</sequence>
<dbReference type="Proteomes" id="UP001075354">
    <property type="component" value="Chromosome 14"/>
</dbReference>
<gene>
    <name evidence="1" type="ORF">ONE63_003743</name>
</gene>
<evidence type="ECO:0000313" key="1">
    <source>
        <dbReference type="EMBL" id="KAJ1520635.1"/>
    </source>
</evidence>
<comment type="caution">
    <text evidence="1">The sequence shown here is derived from an EMBL/GenBank/DDBJ whole genome shotgun (WGS) entry which is preliminary data.</text>
</comment>
<name>A0AAV7XAX6_9NEOP</name>
<keyword evidence="2" id="KW-1185">Reference proteome</keyword>
<evidence type="ECO:0000313" key="2">
    <source>
        <dbReference type="Proteomes" id="UP001075354"/>
    </source>
</evidence>
<dbReference type="EMBL" id="JAPTSV010000014">
    <property type="protein sequence ID" value="KAJ1520635.1"/>
    <property type="molecule type" value="Genomic_DNA"/>
</dbReference>
<dbReference type="AlphaFoldDB" id="A0AAV7XAX6"/>
<accession>A0AAV7XAX6</accession>
<proteinExistence type="predicted"/>
<protein>
    <submittedName>
        <fullName evidence="1">Uncharacterized protein</fullName>
    </submittedName>
</protein>
<reference evidence="1" key="1">
    <citation type="submission" date="2022-12" db="EMBL/GenBank/DDBJ databases">
        <title>Chromosome-level genome assembly of the bean flower thrips Megalurothrips usitatus.</title>
        <authorList>
            <person name="Ma L."/>
            <person name="Liu Q."/>
            <person name="Li H."/>
            <person name="Cai W."/>
        </authorList>
    </citation>
    <scope>NUCLEOTIDE SEQUENCE</scope>
    <source>
        <strain evidence="1">Cailab_2022a</strain>
    </source>
</reference>